<dbReference type="InterPro" id="IPR030393">
    <property type="entry name" value="G_ENGB_dom"/>
</dbReference>
<keyword evidence="8" id="KW-0717">Septation</keyword>
<proteinExistence type="inferred from homology"/>
<sequence length="402" mass="45407">MHSMKARQFGHWLFVKNKCQFRGSFADVNKLWPEDIPEIAFAGHSNVGKSSLMNSLLSTHKLVETSKRPGKTQTLNYFELRHTSLAKSIRRNIRFERPVVENISGIHIPGVKVFDPKEKKEVASPTDAQSILWLVDMPGYGYAEARVPQTVSYEWRQNIKKYLVSRTSLTRICLLVDGRVGLRTEDHGFIDTLEDLGIKFTLIMTKSDQMNNRELVSRMEQLKLKCQGLLQVSPRILVTSSKSGEGLDDLRAELAEAAGIEAAGNGTSHAAETRESCDDFVTERSSIGGSLSFDSFSEAKRLSISCGKDEGFRIRRHFRLLVIVHRDREAGREKMQWTHRSIEHQQPASVKWNGIPLLYRNADHTHTQTAPTRTSWKVIAPMGQTPCSSNGLGKMRIDFLVN</sequence>
<evidence type="ECO:0000256" key="5">
    <source>
        <dbReference type="ARBA" id="ARBA00022741"/>
    </source>
</evidence>
<dbReference type="GO" id="GO:0046872">
    <property type="term" value="F:metal ion binding"/>
    <property type="evidence" value="ECO:0007669"/>
    <property type="project" value="UniProtKB-KW"/>
</dbReference>
<evidence type="ECO:0000256" key="2">
    <source>
        <dbReference type="ARBA" id="ARBA00009638"/>
    </source>
</evidence>
<evidence type="ECO:0000256" key="6">
    <source>
        <dbReference type="ARBA" id="ARBA00022842"/>
    </source>
</evidence>
<keyword evidence="4" id="KW-0479">Metal-binding</keyword>
<dbReference type="Gene3D" id="3.40.50.300">
    <property type="entry name" value="P-loop containing nucleotide triphosphate hydrolases"/>
    <property type="match status" value="1"/>
</dbReference>
<dbReference type="OrthoDB" id="391988at2759"/>
<dbReference type="GO" id="GO:0005525">
    <property type="term" value="F:GTP binding"/>
    <property type="evidence" value="ECO:0007669"/>
    <property type="project" value="UniProtKB-KW"/>
</dbReference>
<dbReference type="SUPFAM" id="SSF52540">
    <property type="entry name" value="P-loop containing nucleoside triphosphate hydrolases"/>
    <property type="match status" value="1"/>
</dbReference>
<comment type="caution">
    <text evidence="11">The sequence shown here is derived from an EMBL/GenBank/DDBJ whole genome shotgun (WGS) entry which is preliminary data.</text>
</comment>
<evidence type="ECO:0000256" key="8">
    <source>
        <dbReference type="ARBA" id="ARBA00023210"/>
    </source>
</evidence>
<gene>
    <name evidence="11" type="ORF">PROFUN_00274</name>
</gene>
<feature type="domain" description="EngB-type G" evidence="10">
    <location>
        <begin position="35"/>
        <end position="260"/>
    </location>
</feature>
<dbReference type="Proteomes" id="UP000241769">
    <property type="component" value="Unassembled WGS sequence"/>
</dbReference>
<evidence type="ECO:0000256" key="4">
    <source>
        <dbReference type="ARBA" id="ARBA00022723"/>
    </source>
</evidence>
<dbReference type="STRING" id="1890364.A0A2P6NXX9"/>
<dbReference type="CDD" id="cd01876">
    <property type="entry name" value="YihA_EngB"/>
    <property type="match status" value="1"/>
</dbReference>
<evidence type="ECO:0000313" key="11">
    <source>
        <dbReference type="EMBL" id="PRP88806.1"/>
    </source>
</evidence>
<comment type="cofactor">
    <cofactor evidence="1">
        <name>Mg(2+)</name>
        <dbReference type="ChEBI" id="CHEBI:18420"/>
    </cofactor>
</comment>
<dbReference type="Pfam" id="PF01926">
    <property type="entry name" value="MMR_HSR1"/>
    <property type="match status" value="1"/>
</dbReference>
<dbReference type="PROSITE" id="PS51706">
    <property type="entry name" value="G_ENGB"/>
    <property type="match status" value="1"/>
</dbReference>
<dbReference type="InterPro" id="IPR006073">
    <property type="entry name" value="GTP-bd"/>
</dbReference>
<dbReference type="PANTHER" id="PTHR11649">
    <property type="entry name" value="MSS1/TRME-RELATED GTP-BINDING PROTEIN"/>
    <property type="match status" value="1"/>
</dbReference>
<keyword evidence="12" id="KW-1185">Reference proteome</keyword>
<dbReference type="InterPro" id="IPR019987">
    <property type="entry name" value="GTP-bd_ribosome_bio_YsxC"/>
</dbReference>
<organism evidence="11 12">
    <name type="scientific">Planoprotostelium fungivorum</name>
    <dbReference type="NCBI Taxonomy" id="1890364"/>
    <lineage>
        <taxon>Eukaryota</taxon>
        <taxon>Amoebozoa</taxon>
        <taxon>Evosea</taxon>
        <taxon>Variosea</taxon>
        <taxon>Cavosteliida</taxon>
        <taxon>Cavosteliaceae</taxon>
        <taxon>Planoprotostelium</taxon>
    </lineage>
</organism>
<evidence type="ECO:0000256" key="3">
    <source>
        <dbReference type="ARBA" id="ARBA00022618"/>
    </source>
</evidence>
<dbReference type="GO" id="GO:0051301">
    <property type="term" value="P:cell division"/>
    <property type="evidence" value="ECO:0007669"/>
    <property type="project" value="UniProtKB-KW"/>
</dbReference>
<dbReference type="PANTHER" id="PTHR11649:SF13">
    <property type="entry name" value="ENGB-TYPE G DOMAIN-CONTAINING PROTEIN"/>
    <property type="match status" value="1"/>
</dbReference>
<dbReference type="HAMAP" id="MF_00321">
    <property type="entry name" value="GTPase_EngB"/>
    <property type="match status" value="1"/>
</dbReference>
<dbReference type="EMBL" id="MDYQ01000007">
    <property type="protein sequence ID" value="PRP88806.1"/>
    <property type="molecule type" value="Genomic_DNA"/>
</dbReference>
<protein>
    <submittedName>
        <fullName evidence="11">Ribosome biogenesis GTP-binding protein YsxC</fullName>
    </submittedName>
</protein>
<keyword evidence="6" id="KW-0460">Magnesium</keyword>
<evidence type="ECO:0000256" key="9">
    <source>
        <dbReference type="ARBA" id="ARBA00023306"/>
    </source>
</evidence>
<dbReference type="AlphaFoldDB" id="A0A2P6NXX9"/>
<reference evidence="11 12" key="1">
    <citation type="journal article" date="2018" name="Genome Biol. Evol.">
        <title>Multiple Roots of Fruiting Body Formation in Amoebozoa.</title>
        <authorList>
            <person name="Hillmann F."/>
            <person name="Forbes G."/>
            <person name="Novohradska S."/>
            <person name="Ferling I."/>
            <person name="Riege K."/>
            <person name="Groth M."/>
            <person name="Westermann M."/>
            <person name="Marz M."/>
            <person name="Spaller T."/>
            <person name="Winckler T."/>
            <person name="Schaap P."/>
            <person name="Glockner G."/>
        </authorList>
    </citation>
    <scope>NUCLEOTIDE SEQUENCE [LARGE SCALE GENOMIC DNA]</scope>
    <source>
        <strain evidence="11 12">Jena</strain>
    </source>
</reference>
<keyword evidence="5" id="KW-0547">Nucleotide-binding</keyword>
<name>A0A2P6NXX9_9EUKA</name>
<keyword evidence="3" id="KW-0132">Cell division</keyword>
<evidence type="ECO:0000256" key="7">
    <source>
        <dbReference type="ARBA" id="ARBA00023134"/>
    </source>
</evidence>
<evidence type="ECO:0000256" key="1">
    <source>
        <dbReference type="ARBA" id="ARBA00001946"/>
    </source>
</evidence>
<evidence type="ECO:0000259" key="10">
    <source>
        <dbReference type="PROSITE" id="PS51706"/>
    </source>
</evidence>
<comment type="similarity">
    <text evidence="2">Belongs to the TRAFAC class TrmE-Era-EngA-EngB-Septin-like GTPase superfamily. EngB GTPase family.</text>
</comment>
<accession>A0A2P6NXX9</accession>
<keyword evidence="7" id="KW-0342">GTP-binding</keyword>
<dbReference type="InParanoid" id="A0A2P6NXX9"/>
<dbReference type="InterPro" id="IPR027417">
    <property type="entry name" value="P-loop_NTPase"/>
</dbReference>
<evidence type="ECO:0000313" key="12">
    <source>
        <dbReference type="Proteomes" id="UP000241769"/>
    </source>
</evidence>
<keyword evidence="9" id="KW-0131">Cell cycle</keyword>